<gene>
    <name evidence="1" type="ORF">SAMN02910417_01120</name>
</gene>
<organism evidence="1 2">
    <name type="scientific">Eubacterium oxidoreducens</name>
    <dbReference type="NCBI Taxonomy" id="1732"/>
    <lineage>
        <taxon>Bacteria</taxon>
        <taxon>Bacillati</taxon>
        <taxon>Bacillota</taxon>
        <taxon>Clostridia</taxon>
        <taxon>Eubacteriales</taxon>
        <taxon>Eubacteriaceae</taxon>
        <taxon>Eubacterium</taxon>
    </lineage>
</organism>
<sequence>MIAIKDMEMPKSCKECPMSHYVFGDGWEIWCNFTKKNVATPNHNCPLVEIITCEHCKYWHDDGIMTTCDKNIGNGFPQDYFCGDAERKE</sequence>
<evidence type="ECO:0008006" key="3">
    <source>
        <dbReference type="Google" id="ProtNLM"/>
    </source>
</evidence>
<dbReference type="STRING" id="1732.SAMN02910417_01120"/>
<keyword evidence="2" id="KW-1185">Reference proteome</keyword>
<dbReference type="OrthoDB" id="9993258at2"/>
<reference evidence="1 2" key="1">
    <citation type="submission" date="2016-10" db="EMBL/GenBank/DDBJ databases">
        <authorList>
            <person name="de Groot N.N."/>
        </authorList>
    </citation>
    <scope>NUCLEOTIDE SEQUENCE [LARGE SCALE GENOMIC DNA]</scope>
    <source>
        <strain evidence="1 2">DSM 3217</strain>
    </source>
</reference>
<dbReference type="EMBL" id="FMXR01000008">
    <property type="protein sequence ID" value="SDB15164.1"/>
    <property type="molecule type" value="Genomic_DNA"/>
</dbReference>
<protein>
    <recommendedName>
        <fullName evidence="3">4-hydroxyphenylacetate decarboxylase small subunit</fullName>
    </recommendedName>
</protein>
<name>A0A1G6B3E3_EUBOX</name>
<dbReference type="AlphaFoldDB" id="A0A1G6B3E3"/>
<dbReference type="RefSeq" id="WP_090173104.1">
    <property type="nucleotide sequence ID" value="NZ_FMXR01000008.1"/>
</dbReference>
<proteinExistence type="predicted"/>
<evidence type="ECO:0000313" key="2">
    <source>
        <dbReference type="Proteomes" id="UP000199228"/>
    </source>
</evidence>
<evidence type="ECO:0000313" key="1">
    <source>
        <dbReference type="EMBL" id="SDB15164.1"/>
    </source>
</evidence>
<dbReference type="Proteomes" id="UP000199228">
    <property type="component" value="Unassembled WGS sequence"/>
</dbReference>
<accession>A0A1G6B3E3</accession>